<organism evidence="3 4">
    <name type="scientific">Seminavis robusta</name>
    <dbReference type="NCBI Taxonomy" id="568900"/>
    <lineage>
        <taxon>Eukaryota</taxon>
        <taxon>Sar</taxon>
        <taxon>Stramenopiles</taxon>
        <taxon>Ochrophyta</taxon>
        <taxon>Bacillariophyta</taxon>
        <taxon>Bacillariophyceae</taxon>
        <taxon>Bacillariophycidae</taxon>
        <taxon>Naviculales</taxon>
        <taxon>Naviculaceae</taxon>
        <taxon>Seminavis</taxon>
    </lineage>
</organism>
<dbReference type="Proteomes" id="UP001153069">
    <property type="component" value="Unassembled WGS sequence"/>
</dbReference>
<dbReference type="EMBL" id="CAICTM010001124">
    <property type="protein sequence ID" value="CAB9520701.1"/>
    <property type="molecule type" value="Genomic_DNA"/>
</dbReference>
<comment type="caution">
    <text evidence="3">The sequence shown here is derived from an EMBL/GenBank/DDBJ whole genome shotgun (WGS) entry which is preliminary data.</text>
</comment>
<dbReference type="AlphaFoldDB" id="A0A9N8EFW0"/>
<keyword evidence="4" id="KW-1185">Reference proteome</keyword>
<gene>
    <name evidence="3" type="ORF">SEMRO_1126_G244130.1</name>
</gene>
<name>A0A9N8EFW0_9STRA</name>
<feature type="region of interest" description="Disordered" evidence="1">
    <location>
        <begin position="1"/>
        <end position="79"/>
    </location>
</feature>
<evidence type="ECO:0000313" key="4">
    <source>
        <dbReference type="Proteomes" id="UP001153069"/>
    </source>
</evidence>
<feature type="compositionally biased region" description="Low complexity" evidence="1">
    <location>
        <begin position="61"/>
        <end position="78"/>
    </location>
</feature>
<sequence>MVVDSHGGGAGTPNDVERQSTSNNEDTVNNEEEQDSVAVSGNTTSRESQNSSVPAPESTVSPEAATETSPASSASTRTSDADRCILRWMKCQSHAIQGMVILLALVFWAFFFELSWYQLAWFIPVVILFAAARMCPSNGI</sequence>
<protein>
    <submittedName>
        <fullName evidence="3">Uncharacterized protein</fullName>
    </submittedName>
</protein>
<feature type="compositionally biased region" description="Polar residues" evidence="1">
    <location>
        <begin position="37"/>
        <end position="53"/>
    </location>
</feature>
<feature type="compositionally biased region" description="Gly residues" evidence="1">
    <location>
        <begin position="1"/>
        <end position="11"/>
    </location>
</feature>
<proteinExistence type="predicted"/>
<feature type="transmembrane region" description="Helical" evidence="2">
    <location>
        <begin position="95"/>
        <end position="112"/>
    </location>
</feature>
<evidence type="ECO:0000256" key="2">
    <source>
        <dbReference type="SAM" id="Phobius"/>
    </source>
</evidence>
<evidence type="ECO:0000313" key="3">
    <source>
        <dbReference type="EMBL" id="CAB9520701.1"/>
    </source>
</evidence>
<reference evidence="3" key="1">
    <citation type="submission" date="2020-06" db="EMBL/GenBank/DDBJ databases">
        <authorList>
            <consortium name="Plant Systems Biology data submission"/>
        </authorList>
    </citation>
    <scope>NUCLEOTIDE SEQUENCE</scope>
    <source>
        <strain evidence="3">D6</strain>
    </source>
</reference>
<keyword evidence="2" id="KW-1133">Transmembrane helix</keyword>
<keyword evidence="2" id="KW-0812">Transmembrane</keyword>
<evidence type="ECO:0000256" key="1">
    <source>
        <dbReference type="SAM" id="MobiDB-lite"/>
    </source>
</evidence>
<keyword evidence="2" id="KW-0472">Membrane</keyword>
<accession>A0A9N8EFW0</accession>
<feature type="transmembrane region" description="Helical" evidence="2">
    <location>
        <begin position="118"/>
        <end position="135"/>
    </location>
</feature>